<proteinExistence type="predicted"/>
<dbReference type="EMBL" id="LJKE01000015">
    <property type="protein sequence ID" value="KZD72054.1"/>
    <property type="molecule type" value="Genomic_DNA"/>
</dbReference>
<sequence>MAAIEINKLSNKIYDKDRAEMFAVEGSMFNRFMSGKAYSVDKVEAFFEEIALDATKLEEAVVTLENKIGEMKEEMRVASEMGVPIEEGQELAAAYAQLEEMVEEVERMKESHRQMLVETEDMCQAKRKKALEEAESIRNQASLEAGIHLEQLNQVIAEKEMQLQQLDSLLGEKHLLINAVISQTVEKIGEQAESRMKEAVESIQNSVRTVQSKEKQSISY</sequence>
<comment type="caution">
    <text evidence="2">The sequence shown here is derived from an EMBL/GenBank/DDBJ whole genome shotgun (WGS) entry which is preliminary data.</text>
</comment>
<accession>A0A161TAA2</accession>
<dbReference type="RefSeq" id="WP_063259737.1">
    <property type="nucleotide sequence ID" value="NZ_LJKE01000015.1"/>
</dbReference>
<evidence type="ECO:0000313" key="3">
    <source>
        <dbReference type="Proteomes" id="UP000076482"/>
    </source>
</evidence>
<keyword evidence="1" id="KW-0175">Coiled coil</keyword>
<dbReference type="AlphaFoldDB" id="A0A161TAA2"/>
<protein>
    <submittedName>
        <fullName evidence="2">Uncharacterized protein</fullName>
    </submittedName>
</protein>
<name>A0A161TAA2_BACCE</name>
<evidence type="ECO:0000256" key="1">
    <source>
        <dbReference type="SAM" id="Coils"/>
    </source>
</evidence>
<evidence type="ECO:0000313" key="2">
    <source>
        <dbReference type="EMBL" id="KZD72054.1"/>
    </source>
</evidence>
<dbReference type="Proteomes" id="UP000076482">
    <property type="component" value="Unassembled WGS sequence"/>
</dbReference>
<feature type="coiled-coil region" evidence="1">
    <location>
        <begin position="47"/>
        <end position="122"/>
    </location>
</feature>
<dbReference type="PATRIC" id="fig|1396.535.peg.4267"/>
<reference evidence="2 3" key="1">
    <citation type="submission" date="2015-09" db="EMBL/GenBank/DDBJ databases">
        <title>Bacillus cereus food isolates.</title>
        <authorList>
            <person name="Boekhorst J."/>
        </authorList>
    </citation>
    <scope>NUCLEOTIDE SEQUENCE [LARGE SCALE GENOMIC DNA]</scope>
    <source>
        <strain evidence="2 3">B4088</strain>
    </source>
</reference>
<gene>
    <name evidence="2" type="ORF">B4088_0515</name>
</gene>
<organism evidence="2 3">
    <name type="scientific">Bacillus cereus</name>
    <dbReference type="NCBI Taxonomy" id="1396"/>
    <lineage>
        <taxon>Bacteria</taxon>
        <taxon>Bacillati</taxon>
        <taxon>Bacillota</taxon>
        <taxon>Bacilli</taxon>
        <taxon>Bacillales</taxon>
        <taxon>Bacillaceae</taxon>
        <taxon>Bacillus</taxon>
        <taxon>Bacillus cereus group</taxon>
    </lineage>
</organism>